<evidence type="ECO:0000313" key="2">
    <source>
        <dbReference type="EMBL" id="CAK9253630.1"/>
    </source>
</evidence>
<dbReference type="EMBL" id="CAXAQS010000920">
    <property type="protein sequence ID" value="CAK9253630.1"/>
    <property type="molecule type" value="Genomic_DNA"/>
</dbReference>
<feature type="region of interest" description="Disordered" evidence="1">
    <location>
        <begin position="1"/>
        <end position="21"/>
    </location>
</feature>
<gene>
    <name evidence="2" type="ORF">CSSPJE1EN1_LOCUS29008</name>
</gene>
<comment type="caution">
    <text evidence="2">The sequence shown here is derived from an EMBL/GenBank/DDBJ whole genome shotgun (WGS) entry which is preliminary data.</text>
</comment>
<feature type="region of interest" description="Disordered" evidence="1">
    <location>
        <begin position="157"/>
        <end position="178"/>
    </location>
</feature>
<feature type="compositionally biased region" description="Basic and acidic residues" evidence="1">
    <location>
        <begin position="158"/>
        <end position="169"/>
    </location>
</feature>
<reference evidence="2" key="1">
    <citation type="submission" date="2024-02" db="EMBL/GenBank/DDBJ databases">
        <authorList>
            <consortium name="ELIXIR-Norway"/>
            <consortium name="Elixir Norway"/>
        </authorList>
    </citation>
    <scope>NUCLEOTIDE SEQUENCE</scope>
</reference>
<evidence type="ECO:0000313" key="3">
    <source>
        <dbReference type="Proteomes" id="UP001497444"/>
    </source>
</evidence>
<sequence length="209" mass="23634">MKRSEKQEAAHHSDGCMEKETKMRSSKRACLLITDQVTLRLSEQRTSRTYDVVDQLLLFFPACERKRFRRWRQGIAKNCKESDEASLTVRLSDFRIQRLNRRIAPMRRRLSRASASSHESHSSLTIISSSSVFGRILSSLVDKSAHRNSSAIGFQARRCHDDVPQDGRHKAVCPSQDGDPSSINALLHQDKFPHLTSALSSALSLLSSQ</sequence>
<organism evidence="2 3">
    <name type="scientific">Sphagnum jensenii</name>
    <dbReference type="NCBI Taxonomy" id="128206"/>
    <lineage>
        <taxon>Eukaryota</taxon>
        <taxon>Viridiplantae</taxon>
        <taxon>Streptophyta</taxon>
        <taxon>Embryophyta</taxon>
        <taxon>Bryophyta</taxon>
        <taxon>Sphagnophytina</taxon>
        <taxon>Sphagnopsida</taxon>
        <taxon>Sphagnales</taxon>
        <taxon>Sphagnaceae</taxon>
        <taxon>Sphagnum</taxon>
    </lineage>
</organism>
<dbReference type="Proteomes" id="UP001497444">
    <property type="component" value="Unassembled WGS sequence"/>
</dbReference>
<proteinExistence type="predicted"/>
<name>A0ABP0VJD5_9BRYO</name>
<evidence type="ECO:0000256" key="1">
    <source>
        <dbReference type="SAM" id="MobiDB-lite"/>
    </source>
</evidence>
<accession>A0ABP0VJD5</accession>
<protein>
    <submittedName>
        <fullName evidence="2">Uncharacterized protein</fullName>
    </submittedName>
</protein>
<keyword evidence="3" id="KW-1185">Reference proteome</keyword>